<protein>
    <submittedName>
        <fullName evidence="1">Uncharacterized protein</fullName>
    </submittedName>
</protein>
<dbReference type="RefSeq" id="WP_187528844.1">
    <property type="nucleotide sequence ID" value="NZ_CP060724.1"/>
</dbReference>
<accession>A0A7G9T4I4</accession>
<dbReference type="AlphaFoldDB" id="A0A7G9T4I4"/>
<sequence length="181" mass="20547">MDPETNKIVAQLADITIRNTATIIHDKITASKAKKNDKETIAELTDIISELLSDKQELQRISGYFENELIAQKISDEDLTFIAETVVPTIEKLLVDSDDMMDNLNKIKPLLSRSTFNVLQMIGFNFKKGIGEPLTNLLSDAISGIKEKQNDELSTVIANRDIEYFKLLQDKDAFDRWRSIQ</sequence>
<dbReference type="KEGG" id="wdi:H9L19_06380"/>
<name>A0A7G9T4I4_9LACO</name>
<dbReference type="Proteomes" id="UP000515800">
    <property type="component" value="Chromosome"/>
</dbReference>
<evidence type="ECO:0000313" key="2">
    <source>
        <dbReference type="Proteomes" id="UP000515800"/>
    </source>
</evidence>
<dbReference type="EMBL" id="CP060724">
    <property type="protein sequence ID" value="QNN75009.1"/>
    <property type="molecule type" value="Genomic_DNA"/>
</dbReference>
<proteinExistence type="predicted"/>
<gene>
    <name evidence="1" type="ORF">H9L19_06380</name>
</gene>
<organism evidence="1 2">
    <name type="scientific">Weissella diestrammenae</name>
    <dbReference type="NCBI Taxonomy" id="1162633"/>
    <lineage>
        <taxon>Bacteria</taxon>
        <taxon>Bacillati</taxon>
        <taxon>Bacillota</taxon>
        <taxon>Bacilli</taxon>
        <taxon>Lactobacillales</taxon>
        <taxon>Lactobacillaceae</taxon>
        <taxon>Weissella</taxon>
    </lineage>
</organism>
<evidence type="ECO:0000313" key="1">
    <source>
        <dbReference type="EMBL" id="QNN75009.1"/>
    </source>
</evidence>
<keyword evidence="2" id="KW-1185">Reference proteome</keyword>
<reference evidence="1 2" key="1">
    <citation type="submission" date="2020-08" db="EMBL/GenBank/DDBJ databases">
        <title>Genome sequence of Weissella diestrammenae KACC 16890T.</title>
        <authorList>
            <person name="Hyun D.-W."/>
            <person name="Bae J.-W."/>
        </authorList>
    </citation>
    <scope>NUCLEOTIDE SEQUENCE [LARGE SCALE GENOMIC DNA]</scope>
    <source>
        <strain evidence="1 2">KACC 16890</strain>
    </source>
</reference>